<organism evidence="3 4">
    <name type="scientific">Clarias magur</name>
    <name type="common">Asian catfish</name>
    <name type="synonym">Macropteronotus magur</name>
    <dbReference type="NCBI Taxonomy" id="1594786"/>
    <lineage>
        <taxon>Eukaryota</taxon>
        <taxon>Metazoa</taxon>
        <taxon>Chordata</taxon>
        <taxon>Craniata</taxon>
        <taxon>Vertebrata</taxon>
        <taxon>Euteleostomi</taxon>
        <taxon>Actinopterygii</taxon>
        <taxon>Neopterygii</taxon>
        <taxon>Teleostei</taxon>
        <taxon>Ostariophysi</taxon>
        <taxon>Siluriformes</taxon>
        <taxon>Clariidae</taxon>
        <taxon>Clarias</taxon>
    </lineage>
</organism>
<protein>
    <submittedName>
        <fullName evidence="3">Transmembrane protein C9orf91-like isoform X1</fullName>
    </submittedName>
</protein>
<feature type="region of interest" description="Disordered" evidence="1">
    <location>
        <begin position="263"/>
        <end position="300"/>
    </location>
</feature>
<keyword evidence="4" id="KW-1185">Reference proteome</keyword>
<sequence length="319" mass="35974">QEVSESSERWAYGAVLNASAAVHMADVAIQWNRDRRDPASGISSGNVRIHRTNSGRATWTNGQCVVAVSTASILAPSFDLDLCRTQLEHEGFQIPVEDFETPLRTALEPPSIRRYLFFNSSLFHFIMAPIVYVVLWCAFYSSLHLYLNERVMNFWVLCLCVSLIVSVITIAIILVFHYSNKEINVNTDVRLVKVNERLIGHGLLLGIADWVERCTGRMQLCCVFWELGPCQQTLTETLAELDLVGDEIKKKLKKRMSHLTVVAEVPPPESDAEEPTEEPHEEHPLLGGAAERRAPPEKRQEVVLTETFNLLPDLTLSHQ</sequence>
<keyword evidence="2" id="KW-1133">Transmembrane helix</keyword>
<proteinExistence type="predicted"/>
<evidence type="ECO:0000256" key="1">
    <source>
        <dbReference type="SAM" id="MobiDB-lite"/>
    </source>
</evidence>
<feature type="non-terminal residue" evidence="3">
    <location>
        <position position="1"/>
    </location>
</feature>
<dbReference type="InterPro" id="IPR028054">
    <property type="entry name" value="DUF4481"/>
</dbReference>
<evidence type="ECO:0000256" key="2">
    <source>
        <dbReference type="SAM" id="Phobius"/>
    </source>
</evidence>
<name>A0A8J4UHM7_CLAMG</name>
<dbReference type="AlphaFoldDB" id="A0A8J4UHM7"/>
<keyword evidence="2 3" id="KW-0812">Transmembrane</keyword>
<accession>A0A8J4UHM7</accession>
<dbReference type="PANTHER" id="PTHR31193:SF1">
    <property type="entry name" value="TRANSMEMBRANE PROTEIN 268"/>
    <property type="match status" value="1"/>
</dbReference>
<feature type="compositionally biased region" description="Basic and acidic residues" evidence="1">
    <location>
        <begin position="277"/>
        <end position="300"/>
    </location>
</feature>
<dbReference type="Proteomes" id="UP000727407">
    <property type="component" value="Unassembled WGS sequence"/>
</dbReference>
<comment type="caution">
    <text evidence="3">The sequence shown here is derived from an EMBL/GenBank/DDBJ whole genome shotgun (WGS) entry which is preliminary data.</text>
</comment>
<feature type="transmembrane region" description="Helical" evidence="2">
    <location>
        <begin position="122"/>
        <end position="142"/>
    </location>
</feature>
<evidence type="ECO:0000313" key="3">
    <source>
        <dbReference type="EMBL" id="KAF5898092.1"/>
    </source>
</evidence>
<dbReference type="Pfam" id="PF14800">
    <property type="entry name" value="DUF4481"/>
    <property type="match status" value="1"/>
</dbReference>
<keyword evidence="2" id="KW-0472">Membrane</keyword>
<dbReference type="EMBL" id="QNUK01000210">
    <property type="protein sequence ID" value="KAF5898092.1"/>
    <property type="molecule type" value="Genomic_DNA"/>
</dbReference>
<feature type="non-terminal residue" evidence="3">
    <location>
        <position position="319"/>
    </location>
</feature>
<gene>
    <name evidence="3" type="primary">tmem268</name>
    <name evidence="3" type="ORF">DAT39_012194</name>
</gene>
<dbReference type="OrthoDB" id="8250049at2759"/>
<dbReference type="PANTHER" id="PTHR31193">
    <property type="entry name" value="TRANSMEMBRANE PROTEIN C9ORF91"/>
    <property type="match status" value="1"/>
</dbReference>
<feature type="transmembrane region" description="Helical" evidence="2">
    <location>
        <begin position="154"/>
        <end position="176"/>
    </location>
</feature>
<reference evidence="3" key="1">
    <citation type="submission" date="2020-07" db="EMBL/GenBank/DDBJ databases">
        <title>Clarias magur genome sequencing, assembly and annotation.</title>
        <authorList>
            <person name="Kushwaha B."/>
            <person name="Kumar R."/>
            <person name="Das P."/>
            <person name="Joshi C.G."/>
            <person name="Kumar D."/>
            <person name="Nagpure N.S."/>
            <person name="Pandey M."/>
            <person name="Agarwal S."/>
            <person name="Srivastava S."/>
            <person name="Singh M."/>
            <person name="Sahoo L."/>
            <person name="Jayasankar P."/>
            <person name="Meher P.K."/>
            <person name="Koringa P.G."/>
            <person name="Iquebal M.A."/>
            <person name="Das S.P."/>
            <person name="Bit A."/>
            <person name="Patnaik S."/>
            <person name="Patel N."/>
            <person name="Shah T.M."/>
            <person name="Hinsu A."/>
            <person name="Jena J.K."/>
        </authorList>
    </citation>
    <scope>NUCLEOTIDE SEQUENCE</scope>
    <source>
        <strain evidence="3">CIFAMagur01</strain>
        <tissue evidence="3">Testis</tissue>
    </source>
</reference>
<evidence type="ECO:0000313" key="4">
    <source>
        <dbReference type="Proteomes" id="UP000727407"/>
    </source>
</evidence>